<feature type="transmembrane region" description="Helical" evidence="1">
    <location>
        <begin position="208"/>
        <end position="230"/>
    </location>
</feature>
<evidence type="ECO:0000256" key="1">
    <source>
        <dbReference type="SAM" id="Phobius"/>
    </source>
</evidence>
<feature type="transmembrane region" description="Helical" evidence="1">
    <location>
        <begin position="251"/>
        <end position="274"/>
    </location>
</feature>
<protein>
    <submittedName>
        <fullName evidence="3">Uncharacterized protein</fullName>
    </submittedName>
</protein>
<reference evidence="3" key="1">
    <citation type="submission" date="2022-11" db="UniProtKB">
        <authorList>
            <consortium name="WormBaseParasite"/>
        </authorList>
    </citation>
    <scope>IDENTIFICATION</scope>
</reference>
<feature type="transmembrane region" description="Helical" evidence="1">
    <location>
        <begin position="136"/>
        <end position="157"/>
    </location>
</feature>
<feature type="transmembrane region" description="Helical" evidence="1">
    <location>
        <begin position="280"/>
        <end position="303"/>
    </location>
</feature>
<feature type="transmembrane region" description="Helical" evidence="1">
    <location>
        <begin position="12"/>
        <end position="37"/>
    </location>
</feature>
<dbReference type="PROSITE" id="PS51257">
    <property type="entry name" value="PROKAR_LIPOPROTEIN"/>
    <property type="match status" value="1"/>
</dbReference>
<dbReference type="AlphaFoldDB" id="A0A914Q1N7"/>
<dbReference type="Proteomes" id="UP000887578">
    <property type="component" value="Unplaced"/>
</dbReference>
<feature type="transmembrane region" description="Helical" evidence="1">
    <location>
        <begin position="94"/>
        <end position="115"/>
    </location>
</feature>
<evidence type="ECO:0000313" key="2">
    <source>
        <dbReference type="Proteomes" id="UP000887578"/>
    </source>
</evidence>
<organism evidence="2 3">
    <name type="scientific">Panagrolaimus davidi</name>
    <dbReference type="NCBI Taxonomy" id="227884"/>
    <lineage>
        <taxon>Eukaryota</taxon>
        <taxon>Metazoa</taxon>
        <taxon>Ecdysozoa</taxon>
        <taxon>Nematoda</taxon>
        <taxon>Chromadorea</taxon>
        <taxon>Rhabditida</taxon>
        <taxon>Tylenchina</taxon>
        <taxon>Panagrolaimomorpha</taxon>
        <taxon>Panagrolaimoidea</taxon>
        <taxon>Panagrolaimidae</taxon>
        <taxon>Panagrolaimus</taxon>
    </lineage>
</organism>
<keyword evidence="1" id="KW-0472">Membrane</keyword>
<name>A0A914Q1N7_9BILA</name>
<feature type="transmembrane region" description="Helical" evidence="1">
    <location>
        <begin position="49"/>
        <end position="67"/>
    </location>
</feature>
<sequence length="345" mass="39935">MSELFPKDSQETLAWIILWLSLTNVIMACIIFVIIITQTPASMKSFRNLLLALLFVQTTYEIFNGFYKPAILLPLPIFIPVNPIPGVTNALNSFGPYISIIYETIALDLLLCMVIQRYFTMSKNVVSHPKHLEKCVYGMVFITNFIMVVMLITSNFIGDRLNEQDTLIFIQKHIYDWENLLSMVKNPSVITGFQKTDPVALFKRYYTGFYGISRVFTFVFFTRLNMKIVFGKNETTQNRKQHQMIIRLLKFEFRAVLFLIIIPTSLFVCAIAFQIPNPMIPMYCALLIKLYPPVDMLFTVYLIKPYRNFVKKAIFKIFRLKSARVGDNGSTPKINNAKYDVPNQI</sequence>
<evidence type="ECO:0000313" key="3">
    <source>
        <dbReference type="WBParaSite" id="PDA_v2.g21041.t1"/>
    </source>
</evidence>
<keyword evidence="1" id="KW-1133">Transmembrane helix</keyword>
<keyword evidence="1" id="KW-0812">Transmembrane</keyword>
<dbReference type="Pfam" id="PF10318">
    <property type="entry name" value="7TM_GPCR_Srh"/>
    <property type="match status" value="1"/>
</dbReference>
<dbReference type="WBParaSite" id="PDA_v2.g21041.t1">
    <property type="protein sequence ID" value="PDA_v2.g21041.t1"/>
    <property type="gene ID" value="PDA_v2.g21041"/>
</dbReference>
<proteinExistence type="predicted"/>
<dbReference type="InterPro" id="IPR019422">
    <property type="entry name" value="7TM_GPCR_serpentine_rcpt_Srh"/>
</dbReference>
<accession>A0A914Q1N7</accession>
<keyword evidence="2" id="KW-1185">Reference proteome</keyword>